<feature type="transmembrane region" description="Helical" evidence="1">
    <location>
        <begin position="62"/>
        <end position="79"/>
    </location>
</feature>
<dbReference type="RefSeq" id="WP_069154454.1">
    <property type="nucleotide sequence ID" value="NZ_MCGH01000003.1"/>
</dbReference>
<reference evidence="3 4" key="1">
    <citation type="submission" date="2016-07" db="EMBL/GenBank/DDBJ databases">
        <title>Characterization of isolates of Eisenbergiella tayi derived from blood cultures, using whole genome sequencing.</title>
        <authorList>
            <person name="Burdz T."/>
            <person name="Wiebe D."/>
            <person name="Huynh C."/>
            <person name="Bernard K."/>
        </authorList>
    </citation>
    <scope>NUCLEOTIDE SEQUENCE [LARGE SCALE GENOMIC DNA]</scope>
    <source>
        <strain evidence="3 4">NML 110608</strain>
    </source>
</reference>
<dbReference type="InterPro" id="IPR036890">
    <property type="entry name" value="HATPase_C_sf"/>
</dbReference>
<proteinExistence type="predicted"/>
<dbReference type="InterPro" id="IPR032834">
    <property type="entry name" value="NatK-like_C"/>
</dbReference>
<accession>A0A1E3A649</accession>
<sequence>MIYRDLSILWCLINILFIFSQLYESRFPGKKTFFLNLICMGGLIILNMILVLKMGVIWMGKYFILTCTIPSFFYFFYTSKDRNGRFFFTFCLADIMGFWIMAVSNLISYAFGENFLLMFLLRIFMFLLLEYFVVRYVKKPYHLILQFVKKGWGGFAFASGLFYLFFALMSGWPTRITERPQELPSFILLLLIIPTVYLTIFALLYYQCRLDTRLQNEAILQSQLTGFRHQLQIFQEAEEKNKILRHDLRHYMNQLSVCLNDGNLQAAQSYLQHFEELCSVSAVTCYCKNPTMNSTLSYYASRAEELGIRVNINFKADCKNLSDETEFSIMMANAFENAINGCLKVPEARKREIRLTCLEEYQLLFAITNTCEEKTVLFDENHIPISGSPGHGIGTRSILAYAHKNNAAVDYQLEKGFFKLRILFPPAPESMKQPG</sequence>
<dbReference type="Proteomes" id="UP000094067">
    <property type="component" value="Unassembled WGS sequence"/>
</dbReference>
<dbReference type="Pfam" id="PF14501">
    <property type="entry name" value="HATPase_c_5"/>
    <property type="match status" value="1"/>
</dbReference>
<keyword evidence="1" id="KW-0812">Transmembrane</keyword>
<dbReference type="Gene3D" id="3.30.565.10">
    <property type="entry name" value="Histidine kinase-like ATPase, C-terminal domain"/>
    <property type="match status" value="1"/>
</dbReference>
<feature type="domain" description="Sensor histidine kinase NatK-like C-terminal" evidence="2">
    <location>
        <begin position="326"/>
        <end position="425"/>
    </location>
</feature>
<name>A0A1E3A649_9FIRM</name>
<keyword evidence="1" id="KW-0472">Membrane</keyword>
<evidence type="ECO:0000259" key="2">
    <source>
        <dbReference type="Pfam" id="PF14501"/>
    </source>
</evidence>
<evidence type="ECO:0000313" key="4">
    <source>
        <dbReference type="Proteomes" id="UP000094067"/>
    </source>
</evidence>
<evidence type="ECO:0000256" key="1">
    <source>
        <dbReference type="SAM" id="Phobius"/>
    </source>
</evidence>
<feature type="transmembrane region" description="Helical" evidence="1">
    <location>
        <begin position="115"/>
        <end position="134"/>
    </location>
</feature>
<evidence type="ECO:0000313" key="3">
    <source>
        <dbReference type="EMBL" id="ODM04245.1"/>
    </source>
</evidence>
<feature type="transmembrane region" description="Helical" evidence="1">
    <location>
        <begin position="155"/>
        <end position="174"/>
    </location>
</feature>
<gene>
    <name evidence="3" type="ORF">BEI61_05049</name>
</gene>
<organism evidence="3 4">
    <name type="scientific">Eisenbergiella tayi</name>
    <dbReference type="NCBI Taxonomy" id="1432052"/>
    <lineage>
        <taxon>Bacteria</taxon>
        <taxon>Bacillati</taxon>
        <taxon>Bacillota</taxon>
        <taxon>Clostridia</taxon>
        <taxon>Lachnospirales</taxon>
        <taxon>Lachnospiraceae</taxon>
        <taxon>Eisenbergiella</taxon>
    </lineage>
</organism>
<feature type="transmembrane region" description="Helical" evidence="1">
    <location>
        <begin position="35"/>
        <end position="56"/>
    </location>
</feature>
<dbReference type="AlphaFoldDB" id="A0A1E3A649"/>
<dbReference type="EMBL" id="MCGH01000003">
    <property type="protein sequence ID" value="ODM04245.1"/>
    <property type="molecule type" value="Genomic_DNA"/>
</dbReference>
<feature type="transmembrane region" description="Helical" evidence="1">
    <location>
        <begin position="86"/>
        <end position="109"/>
    </location>
</feature>
<keyword evidence="1" id="KW-1133">Transmembrane helix</keyword>
<feature type="transmembrane region" description="Helical" evidence="1">
    <location>
        <begin position="6"/>
        <end position="23"/>
    </location>
</feature>
<feature type="transmembrane region" description="Helical" evidence="1">
    <location>
        <begin position="186"/>
        <end position="206"/>
    </location>
</feature>
<comment type="caution">
    <text evidence="3">The sequence shown here is derived from an EMBL/GenBank/DDBJ whole genome shotgun (WGS) entry which is preliminary data.</text>
</comment>
<protein>
    <recommendedName>
        <fullName evidence="2">Sensor histidine kinase NatK-like C-terminal domain-containing protein</fullName>
    </recommendedName>
</protein>